<dbReference type="EMBL" id="NBIM01000002">
    <property type="protein sequence ID" value="OXY81801.1"/>
    <property type="molecule type" value="Genomic_DNA"/>
</dbReference>
<dbReference type="InterPro" id="IPR006016">
    <property type="entry name" value="UspA"/>
</dbReference>
<name>A0A233REH9_9GAMM</name>
<gene>
    <name evidence="3" type="ORF">B6S08_10110</name>
</gene>
<dbReference type="Proteomes" id="UP000242757">
    <property type="component" value="Unassembled WGS sequence"/>
</dbReference>
<sequence length="146" mass="15287">MYKSLLVAVDGSQNGRKALELACHLARVDNAELHILHVPEVLPHEATLIWGIGAVAIGDELQEMEALGHRIISGAEAEAQKLGVEKIQTHLVKGEPARTILKQAAGLGAEVIVLGTRGLGDLAGLVLGSVSHKVASNAKCGVITIR</sequence>
<dbReference type="Pfam" id="PF00582">
    <property type="entry name" value="Usp"/>
    <property type="match status" value="1"/>
</dbReference>
<feature type="domain" description="UspA" evidence="2">
    <location>
        <begin position="1"/>
        <end position="146"/>
    </location>
</feature>
<dbReference type="PANTHER" id="PTHR46268:SF6">
    <property type="entry name" value="UNIVERSAL STRESS PROTEIN UP12"/>
    <property type="match status" value="1"/>
</dbReference>
<dbReference type="InterPro" id="IPR006015">
    <property type="entry name" value="Universal_stress_UspA"/>
</dbReference>
<dbReference type="PRINTS" id="PR01438">
    <property type="entry name" value="UNVRSLSTRESS"/>
</dbReference>
<dbReference type="RefSeq" id="WP_094200689.1">
    <property type="nucleotide sequence ID" value="NZ_NBIM01000002.1"/>
</dbReference>
<dbReference type="PANTHER" id="PTHR46268">
    <property type="entry name" value="STRESS RESPONSE PROTEIN NHAX"/>
    <property type="match status" value="1"/>
</dbReference>
<evidence type="ECO:0000259" key="2">
    <source>
        <dbReference type="Pfam" id="PF00582"/>
    </source>
</evidence>
<dbReference type="AlphaFoldDB" id="A0A233REH9"/>
<dbReference type="CDD" id="cd00293">
    <property type="entry name" value="USP-like"/>
    <property type="match status" value="1"/>
</dbReference>
<protein>
    <submittedName>
        <fullName evidence="3">Universal stress protein</fullName>
    </submittedName>
</protein>
<dbReference type="OrthoDB" id="5795499at2"/>
<evidence type="ECO:0000313" key="4">
    <source>
        <dbReference type="Proteomes" id="UP000242757"/>
    </source>
</evidence>
<reference evidence="3 4" key="1">
    <citation type="submission" date="2017-08" db="EMBL/GenBank/DDBJ databases">
        <title>A Genome Sequence of Oceanimonas doudoroffii ATCC 27123T.</title>
        <authorList>
            <person name="Brennan M.A."/>
            <person name="Maclea K.S."/>
            <person name="Mcclelland W.D."/>
            <person name="Trachtenberg A.M."/>
        </authorList>
    </citation>
    <scope>NUCLEOTIDE SEQUENCE [LARGE SCALE GENOMIC DNA]</scope>
    <source>
        <strain evidence="3 4">ATCC 27123</strain>
    </source>
</reference>
<comment type="similarity">
    <text evidence="1">Belongs to the universal stress protein A family.</text>
</comment>
<comment type="caution">
    <text evidence="3">The sequence shown here is derived from an EMBL/GenBank/DDBJ whole genome shotgun (WGS) entry which is preliminary data.</text>
</comment>
<keyword evidence="4" id="KW-1185">Reference proteome</keyword>
<evidence type="ECO:0000313" key="3">
    <source>
        <dbReference type="EMBL" id="OXY81801.1"/>
    </source>
</evidence>
<proteinExistence type="inferred from homology"/>
<dbReference type="SUPFAM" id="SSF52402">
    <property type="entry name" value="Adenine nucleotide alpha hydrolases-like"/>
    <property type="match status" value="1"/>
</dbReference>
<organism evidence="3 4">
    <name type="scientific">Oceanimonas doudoroffii</name>
    <dbReference type="NCBI Taxonomy" id="84158"/>
    <lineage>
        <taxon>Bacteria</taxon>
        <taxon>Pseudomonadati</taxon>
        <taxon>Pseudomonadota</taxon>
        <taxon>Gammaproteobacteria</taxon>
        <taxon>Aeromonadales</taxon>
        <taxon>Aeromonadaceae</taxon>
        <taxon>Oceanimonas</taxon>
    </lineage>
</organism>
<evidence type="ECO:0000256" key="1">
    <source>
        <dbReference type="ARBA" id="ARBA00008791"/>
    </source>
</evidence>
<dbReference type="InterPro" id="IPR014729">
    <property type="entry name" value="Rossmann-like_a/b/a_fold"/>
</dbReference>
<accession>A0A233REH9</accession>
<dbReference type="Gene3D" id="3.40.50.620">
    <property type="entry name" value="HUPs"/>
    <property type="match status" value="1"/>
</dbReference>